<evidence type="ECO:0000313" key="1">
    <source>
        <dbReference type="EMBL" id="AMD89254.1"/>
    </source>
</evidence>
<dbReference type="KEGG" id="dfi:AXF13_03520"/>
<name>A0A109W3T9_9BACT</name>
<accession>A0A109W3T9</accession>
<protein>
    <recommendedName>
        <fullName evidence="3">WGR domain-containing protein</fullName>
    </recommendedName>
</protein>
<dbReference type="EMBL" id="CP014229">
    <property type="protein sequence ID" value="AMD89254.1"/>
    <property type="molecule type" value="Genomic_DNA"/>
</dbReference>
<dbReference type="STRING" id="44742.AXF13_03520"/>
<sequence>MQDDAASPGWYPANQLVSGPIIQRLDQYIPAVQNDPDFLLSLPQYPRIALESPSASGGKFWLGVAMETGISVRWGKLGTKGTVKHIPITQCKNKNPVLELKHRLQSKMNNGYNIIPHETVVP</sequence>
<dbReference type="AlphaFoldDB" id="A0A109W3T9"/>
<dbReference type="Proteomes" id="UP000069241">
    <property type="component" value="Chromosome"/>
</dbReference>
<reference evidence="2" key="1">
    <citation type="submission" date="2016-02" db="EMBL/GenBank/DDBJ databases">
        <authorList>
            <person name="Holder M.E."/>
            <person name="Ajami N.J."/>
            <person name="Petrosino J.F."/>
        </authorList>
    </citation>
    <scope>NUCLEOTIDE SEQUENCE [LARGE SCALE GENOMIC DNA]</scope>
    <source>
        <strain evidence="2">CCUG 45958</strain>
    </source>
</reference>
<evidence type="ECO:0000313" key="2">
    <source>
        <dbReference type="Proteomes" id="UP000069241"/>
    </source>
</evidence>
<evidence type="ECO:0008006" key="3">
    <source>
        <dbReference type="Google" id="ProtNLM"/>
    </source>
</evidence>
<keyword evidence="2" id="KW-1185">Reference proteome</keyword>
<proteinExistence type="predicted"/>
<gene>
    <name evidence="1" type="ORF">AXF13_03520</name>
</gene>
<organism evidence="1 2">
    <name type="scientific">Desulfovibrio fairfieldensis</name>
    <dbReference type="NCBI Taxonomy" id="44742"/>
    <lineage>
        <taxon>Bacteria</taxon>
        <taxon>Pseudomonadati</taxon>
        <taxon>Thermodesulfobacteriota</taxon>
        <taxon>Desulfovibrionia</taxon>
        <taxon>Desulfovibrionales</taxon>
        <taxon>Desulfovibrionaceae</taxon>
        <taxon>Desulfovibrio</taxon>
    </lineage>
</organism>
<dbReference type="RefSeq" id="WP_062251670.1">
    <property type="nucleotide sequence ID" value="NZ_CP014229.1"/>
</dbReference>